<accession>A0ABR6W7D9</accession>
<dbReference type="RefSeq" id="WP_262891317.1">
    <property type="nucleotide sequence ID" value="NZ_VFIA01000014.1"/>
</dbReference>
<feature type="transmembrane region" description="Helical" evidence="1">
    <location>
        <begin position="12"/>
        <end position="31"/>
    </location>
</feature>
<dbReference type="Proteomes" id="UP000700732">
    <property type="component" value="Unassembled WGS sequence"/>
</dbReference>
<comment type="caution">
    <text evidence="2">The sequence shown here is derived from an EMBL/GenBank/DDBJ whole genome shotgun (WGS) entry which is preliminary data.</text>
</comment>
<organism evidence="2 3">
    <name type="scientific">Spirosoma utsteinense</name>
    <dbReference type="NCBI Taxonomy" id="2585773"/>
    <lineage>
        <taxon>Bacteria</taxon>
        <taxon>Pseudomonadati</taxon>
        <taxon>Bacteroidota</taxon>
        <taxon>Cytophagia</taxon>
        <taxon>Cytophagales</taxon>
        <taxon>Cytophagaceae</taxon>
        <taxon>Spirosoma</taxon>
    </lineage>
</organism>
<evidence type="ECO:0000256" key="1">
    <source>
        <dbReference type="SAM" id="Phobius"/>
    </source>
</evidence>
<keyword evidence="3" id="KW-1185">Reference proteome</keyword>
<name>A0ABR6W7D9_9BACT</name>
<evidence type="ECO:0000313" key="3">
    <source>
        <dbReference type="Proteomes" id="UP000700732"/>
    </source>
</evidence>
<proteinExistence type="predicted"/>
<reference evidence="2 3" key="1">
    <citation type="submission" date="2019-06" db="EMBL/GenBank/DDBJ databases">
        <title>Spirosoma utsteinense sp. nov. isolated from Antarctic ice-free soils.</title>
        <authorList>
            <person name="Tahon G."/>
        </authorList>
    </citation>
    <scope>NUCLEOTIDE SEQUENCE [LARGE SCALE GENOMIC DNA]</scope>
    <source>
        <strain evidence="2 3">LMG 31447</strain>
    </source>
</reference>
<keyword evidence="1" id="KW-0472">Membrane</keyword>
<sequence>MGDVRSRSSSRFKCPLTVLSLMLGLTFGLQMTTPFVPDAR</sequence>
<gene>
    <name evidence="2" type="ORF">FH603_2649</name>
</gene>
<protein>
    <submittedName>
        <fullName evidence="2">Uncharacterized protein</fullName>
    </submittedName>
</protein>
<keyword evidence="1" id="KW-1133">Transmembrane helix</keyword>
<keyword evidence="1" id="KW-0812">Transmembrane</keyword>
<evidence type="ECO:0000313" key="2">
    <source>
        <dbReference type="EMBL" id="MBC3792139.1"/>
    </source>
</evidence>
<dbReference type="EMBL" id="VFIA01000014">
    <property type="protein sequence ID" value="MBC3792139.1"/>
    <property type="molecule type" value="Genomic_DNA"/>
</dbReference>